<comment type="caution">
    <text evidence="2">The sequence shown here is derived from an EMBL/GenBank/DDBJ whole genome shotgun (WGS) entry which is preliminary data.</text>
</comment>
<dbReference type="EMBL" id="JABAGI010000003">
    <property type="protein sequence ID" value="NME61849.1"/>
    <property type="molecule type" value="Genomic_DNA"/>
</dbReference>
<name>A0A7X9RNF3_9BIFI</name>
<feature type="transmembrane region" description="Helical" evidence="1">
    <location>
        <begin position="12"/>
        <end position="36"/>
    </location>
</feature>
<accession>A0A7X9RNF3</accession>
<dbReference type="RefSeq" id="WP_168983950.1">
    <property type="nucleotide sequence ID" value="NZ_JABAGI010000003.1"/>
</dbReference>
<organism evidence="2 3">
    <name type="scientific">Bifidobacterium thermophilum</name>
    <dbReference type="NCBI Taxonomy" id="33905"/>
    <lineage>
        <taxon>Bacteria</taxon>
        <taxon>Bacillati</taxon>
        <taxon>Actinomycetota</taxon>
        <taxon>Actinomycetes</taxon>
        <taxon>Bifidobacteriales</taxon>
        <taxon>Bifidobacteriaceae</taxon>
        <taxon>Bifidobacterium</taxon>
    </lineage>
</organism>
<dbReference type="Proteomes" id="UP000588369">
    <property type="component" value="Unassembled WGS sequence"/>
</dbReference>
<gene>
    <name evidence="2" type="ORF">HF844_03395</name>
</gene>
<protein>
    <submittedName>
        <fullName evidence="2">Uncharacterized protein</fullName>
    </submittedName>
</protein>
<evidence type="ECO:0000256" key="1">
    <source>
        <dbReference type="SAM" id="Phobius"/>
    </source>
</evidence>
<evidence type="ECO:0000313" key="3">
    <source>
        <dbReference type="Proteomes" id="UP000588369"/>
    </source>
</evidence>
<dbReference type="AlphaFoldDB" id="A0A7X9RNF3"/>
<reference evidence="2 3" key="1">
    <citation type="submission" date="2020-04" db="EMBL/GenBank/DDBJ databases">
        <authorList>
            <person name="Hitch T.C.A."/>
            <person name="Wylensek D."/>
            <person name="Clavel T."/>
        </authorList>
    </citation>
    <scope>NUCLEOTIDE SEQUENCE [LARGE SCALE GENOMIC DNA]</scope>
    <source>
        <strain evidence="2 3">BSM-130-P53-3C</strain>
    </source>
</reference>
<proteinExistence type="predicted"/>
<keyword evidence="1" id="KW-1133">Transmembrane helix</keyword>
<keyword evidence="1" id="KW-0812">Transmembrane</keyword>
<sequence length="101" mass="11094">MFDDWCRRNPDLALMLGIVVFVAGMSGLFFAFRAILPQTADAKPVKTPTSTVSCTISHSNDYKDYADECKVTLKDGRTVTCVNIAKGTSCDWNHATTKKGK</sequence>
<keyword evidence="1" id="KW-0472">Membrane</keyword>
<evidence type="ECO:0000313" key="2">
    <source>
        <dbReference type="EMBL" id="NME61849.1"/>
    </source>
</evidence>